<comment type="similarity">
    <text evidence="2">Belongs to the MotA family.</text>
</comment>
<dbReference type="Proteomes" id="UP001597287">
    <property type="component" value="Unassembled WGS sequence"/>
</dbReference>
<dbReference type="Pfam" id="PF20560">
    <property type="entry name" value="MotA_N"/>
    <property type="match status" value="1"/>
</dbReference>
<organism evidence="16 17">
    <name type="scientific">Delftia deserti</name>
    <dbReference type="NCBI Taxonomy" id="1651218"/>
    <lineage>
        <taxon>Bacteria</taxon>
        <taxon>Pseudomonadati</taxon>
        <taxon>Pseudomonadota</taxon>
        <taxon>Betaproteobacteria</taxon>
        <taxon>Burkholderiales</taxon>
        <taxon>Comamonadaceae</taxon>
        <taxon>Delftia</taxon>
    </lineage>
</organism>
<keyword evidence="3" id="KW-0813">Transport</keyword>
<dbReference type="PROSITE" id="PS01307">
    <property type="entry name" value="MOTA"/>
    <property type="match status" value="1"/>
</dbReference>
<evidence type="ECO:0000256" key="5">
    <source>
        <dbReference type="ARBA" id="ARBA00022500"/>
    </source>
</evidence>
<feature type="domain" description="MotA/TolQ/ExbB proton channel" evidence="14">
    <location>
        <begin position="126"/>
        <end position="241"/>
    </location>
</feature>
<reference evidence="17" key="1">
    <citation type="journal article" date="2019" name="Int. J. Syst. Evol. Microbiol.">
        <title>The Global Catalogue of Microorganisms (GCM) 10K type strain sequencing project: providing services to taxonomists for standard genome sequencing and annotation.</title>
        <authorList>
            <consortium name="The Broad Institute Genomics Platform"/>
            <consortium name="The Broad Institute Genome Sequencing Center for Infectious Disease"/>
            <person name="Wu L."/>
            <person name="Ma J."/>
        </authorList>
    </citation>
    <scope>NUCLEOTIDE SEQUENCE [LARGE SCALE GENOMIC DNA]</scope>
    <source>
        <strain evidence="17">CCUG 62793</strain>
    </source>
</reference>
<feature type="transmembrane region" description="Helical" evidence="13">
    <location>
        <begin position="166"/>
        <end position="187"/>
    </location>
</feature>
<dbReference type="PANTHER" id="PTHR30433">
    <property type="entry name" value="CHEMOTAXIS PROTEIN MOTA"/>
    <property type="match status" value="1"/>
</dbReference>
<keyword evidence="16" id="KW-0969">Cilium</keyword>
<evidence type="ECO:0000313" key="17">
    <source>
        <dbReference type="Proteomes" id="UP001597287"/>
    </source>
</evidence>
<protein>
    <submittedName>
        <fullName evidence="16">Flagellar motor stator protein MotA</fullName>
    </submittedName>
</protein>
<evidence type="ECO:0000256" key="10">
    <source>
        <dbReference type="ARBA" id="ARBA00022989"/>
    </source>
</evidence>
<dbReference type="InterPro" id="IPR046786">
    <property type="entry name" value="MotA_N"/>
</dbReference>
<dbReference type="InterPro" id="IPR002898">
    <property type="entry name" value="MotA_ExbB_proton_chnl"/>
</dbReference>
<keyword evidence="16" id="KW-0966">Cell projection</keyword>
<comment type="caution">
    <text evidence="16">The sequence shown here is derived from an EMBL/GenBank/DDBJ whole genome shotgun (WGS) entry which is preliminary data.</text>
</comment>
<evidence type="ECO:0000259" key="15">
    <source>
        <dbReference type="Pfam" id="PF20560"/>
    </source>
</evidence>
<keyword evidence="6" id="KW-0997">Cell inner membrane</keyword>
<feature type="transmembrane region" description="Helical" evidence="13">
    <location>
        <begin position="199"/>
        <end position="222"/>
    </location>
</feature>
<dbReference type="NCBIfam" id="TIGR03818">
    <property type="entry name" value="MotA1"/>
    <property type="match status" value="1"/>
</dbReference>
<accession>A0ABW5EU68</accession>
<keyword evidence="17" id="KW-1185">Reference proteome</keyword>
<proteinExistence type="inferred from homology"/>
<evidence type="ECO:0000256" key="2">
    <source>
        <dbReference type="ARBA" id="ARBA00008038"/>
    </source>
</evidence>
<evidence type="ECO:0000259" key="14">
    <source>
        <dbReference type="Pfam" id="PF01618"/>
    </source>
</evidence>
<dbReference type="InterPro" id="IPR047055">
    <property type="entry name" value="MotA-like"/>
</dbReference>
<keyword evidence="11" id="KW-0406">Ion transport</keyword>
<evidence type="ECO:0000256" key="4">
    <source>
        <dbReference type="ARBA" id="ARBA00022475"/>
    </source>
</evidence>
<feature type="transmembrane region" description="Helical" evidence="13">
    <location>
        <begin position="6"/>
        <end position="29"/>
    </location>
</feature>
<keyword evidence="8" id="KW-0283">Flagellar rotation</keyword>
<evidence type="ECO:0000256" key="9">
    <source>
        <dbReference type="ARBA" id="ARBA00022781"/>
    </source>
</evidence>
<gene>
    <name evidence="16" type="primary">motA</name>
    <name evidence="16" type="ORF">ACFSPV_22060</name>
</gene>
<sequence>MLVIIGYIVAFGCIFGTYVLHGGNVQVILKALPFEMVTIGGGAIGAFIVCNQPKVLKATAKAIPGVMKSSRYTKARFMELMALLYEILQKARKEGLMSIESDVESPNESPIFTKYPELLADHHVVEFLTDYLRMMVSGNLNSHEIESLMDSEIEAHHAEAHAPVNALTRLAGALPAFGIIAAVLGVVNTMGSVGQPPSVLGGMIASALVGTFLGILLAYALVEPMAGLVEQRAQDAAKELECIKTTLLASMQGYNPATAIEFGRKVLFSTERPGFLELETHVKGKK</sequence>
<feature type="domain" description="Motility protein A N-terminal" evidence="15">
    <location>
        <begin position="4"/>
        <end position="95"/>
    </location>
</feature>
<keyword evidence="12 13" id="KW-0472">Membrane</keyword>
<evidence type="ECO:0000256" key="7">
    <source>
        <dbReference type="ARBA" id="ARBA00022692"/>
    </source>
</evidence>
<evidence type="ECO:0000256" key="13">
    <source>
        <dbReference type="SAM" id="Phobius"/>
    </source>
</evidence>
<keyword evidence="16" id="KW-0282">Flagellum</keyword>
<evidence type="ECO:0000256" key="3">
    <source>
        <dbReference type="ARBA" id="ARBA00022448"/>
    </source>
</evidence>
<keyword evidence="7 13" id="KW-0812">Transmembrane</keyword>
<dbReference type="PANTHER" id="PTHR30433:SF4">
    <property type="entry name" value="MOTILITY PROTEIN A"/>
    <property type="match status" value="1"/>
</dbReference>
<dbReference type="InterPro" id="IPR022522">
    <property type="entry name" value="Flagellar_motor_stator_MotA"/>
</dbReference>
<dbReference type="RefSeq" id="WP_183020809.1">
    <property type="nucleotide sequence ID" value="NZ_JBHSIH010000001.1"/>
</dbReference>
<dbReference type="EMBL" id="JBHUIG010000027">
    <property type="protein sequence ID" value="MFD2321386.1"/>
    <property type="molecule type" value="Genomic_DNA"/>
</dbReference>
<evidence type="ECO:0000313" key="16">
    <source>
        <dbReference type="EMBL" id="MFD2321386.1"/>
    </source>
</evidence>
<keyword evidence="5" id="KW-0145">Chemotaxis</keyword>
<evidence type="ECO:0000256" key="6">
    <source>
        <dbReference type="ARBA" id="ARBA00022519"/>
    </source>
</evidence>
<evidence type="ECO:0000256" key="1">
    <source>
        <dbReference type="ARBA" id="ARBA00004429"/>
    </source>
</evidence>
<keyword evidence="9" id="KW-0375">Hydrogen ion transport</keyword>
<comment type="subcellular location">
    <subcellularLocation>
        <location evidence="1">Cell inner membrane</location>
        <topology evidence="1">Multi-pass membrane protein</topology>
    </subcellularLocation>
</comment>
<evidence type="ECO:0000256" key="12">
    <source>
        <dbReference type="ARBA" id="ARBA00023136"/>
    </source>
</evidence>
<evidence type="ECO:0000256" key="11">
    <source>
        <dbReference type="ARBA" id="ARBA00023065"/>
    </source>
</evidence>
<dbReference type="InterPro" id="IPR000540">
    <property type="entry name" value="Flag_MotA_CS"/>
</dbReference>
<keyword evidence="4" id="KW-1003">Cell membrane</keyword>
<dbReference type="Pfam" id="PF01618">
    <property type="entry name" value="MotA_ExbB"/>
    <property type="match status" value="1"/>
</dbReference>
<evidence type="ECO:0000256" key="8">
    <source>
        <dbReference type="ARBA" id="ARBA00022779"/>
    </source>
</evidence>
<keyword evidence="10 13" id="KW-1133">Transmembrane helix</keyword>
<name>A0ABW5EU68_9BURK</name>